<feature type="repeat" description="WD" evidence="4">
    <location>
        <begin position="175"/>
        <end position="216"/>
    </location>
</feature>
<reference evidence="6" key="1">
    <citation type="submission" date="2014-08" db="EMBL/GenBank/DDBJ databases">
        <authorList>
            <person name="Murali S."/>
            <person name="Richards S."/>
            <person name="Bandaranaike D."/>
            <person name="Bellair M."/>
            <person name="Blankenburg K."/>
            <person name="Chao H."/>
            <person name="Dinh H."/>
            <person name="Doddapaneni H."/>
            <person name="Dugan-Rocha S."/>
            <person name="Elkadiri S."/>
            <person name="Gnanaolivu R."/>
            <person name="Hughes D."/>
            <person name="Lee S."/>
            <person name="Li M."/>
            <person name="Ming W."/>
            <person name="Munidasa M."/>
            <person name="Muniz J."/>
            <person name="Nguyen L."/>
            <person name="Osuji N."/>
            <person name="Pu L.-L."/>
            <person name="Puazo M."/>
            <person name="Skinner E."/>
            <person name="Qu C."/>
            <person name="Quiroz J."/>
            <person name="Raj R."/>
            <person name="Weissenberger G."/>
            <person name="Xin Y."/>
            <person name="Zou X."/>
            <person name="Han Y."/>
            <person name="Worley K."/>
            <person name="Muzny D."/>
            <person name="Gibbs R."/>
        </authorList>
    </citation>
    <scope>NUCLEOTIDE SEQUENCE</scope>
    <source>
        <strain evidence="6">HAZT.00-mixed</strain>
        <tissue evidence="6">Whole organism</tissue>
    </source>
</reference>
<dbReference type="OrthoDB" id="400at2759"/>
<dbReference type="PANTHER" id="PTHR19842:SF0">
    <property type="entry name" value="TARGET OF RAPAMYCIN COMPLEX SUBUNIT LST8"/>
    <property type="match status" value="1"/>
</dbReference>
<dbReference type="InterPro" id="IPR019775">
    <property type="entry name" value="WD40_repeat_CS"/>
</dbReference>
<dbReference type="GO" id="GO:0031929">
    <property type="term" value="P:TOR signaling"/>
    <property type="evidence" value="ECO:0007669"/>
    <property type="project" value="UniProtKB-UniRule"/>
</dbReference>
<comment type="function">
    <text evidence="5">Subunit of TORC1 and TORC2, which regulate cell growth and survival in response to nutrient and hormonal signals.</text>
</comment>
<sequence length="277" mass="30955">MQTNALAISPDRFLLGSAGYQHVRMYDINSNSPNHLISYDGIQKNVTALGFQEDGKWMYTGGEDCTAKIWDIRGARSLVVARIFQIDSPVLCATLHPNQAQLFIGDQSGIIHIWDVKTKHSEQLIPEVEASIQHLDVSSDGKMLAAVTNKGRAYVWRLDGSSTGAPPRIVPVHKINVHSTYALKVRFAPDCNTMVTTSADCTAKIWRTDDFSLVTTLTDTQQKWVWDAAYSGDSQYLFTGSSDYVARLWSIKTSSVKRRYQGHRKVITALAFKDRVL</sequence>
<keyword evidence="2 4" id="KW-0853">WD repeat</keyword>
<dbReference type="SUPFAM" id="SSF50978">
    <property type="entry name" value="WD40 repeat-like"/>
    <property type="match status" value="1"/>
</dbReference>
<comment type="subunit">
    <text evidence="5">Part of TORC1 complex. Part of the TORC2 complex.</text>
</comment>
<dbReference type="Gene3D" id="2.130.10.10">
    <property type="entry name" value="YVTN repeat-like/Quinoprotein amine dehydrogenase"/>
    <property type="match status" value="1"/>
</dbReference>
<reference evidence="6" key="3">
    <citation type="submission" date="2019-06" db="EMBL/GenBank/DDBJ databases">
        <authorList>
            <person name="Poynton C."/>
            <person name="Hasenbein S."/>
            <person name="Benoit J.B."/>
            <person name="Sepulveda M.S."/>
            <person name="Poelchau M.F."/>
            <person name="Murali S.C."/>
            <person name="Chen S."/>
            <person name="Glastad K.M."/>
            <person name="Werren J.H."/>
            <person name="Vineis J.H."/>
            <person name="Bowen J.L."/>
            <person name="Friedrich M."/>
            <person name="Jones J."/>
            <person name="Robertson H.M."/>
            <person name="Feyereisen R."/>
            <person name="Mechler-Hickson A."/>
            <person name="Mathers N."/>
            <person name="Lee C.E."/>
            <person name="Colbourne J.K."/>
            <person name="Biales A."/>
            <person name="Johnston J.S."/>
            <person name="Wellborn G.A."/>
            <person name="Rosendale A.J."/>
            <person name="Cridge A.G."/>
            <person name="Munoz-Torres M.C."/>
            <person name="Bain P.A."/>
            <person name="Manny A.R."/>
            <person name="Major K.M."/>
            <person name="Lambert F.N."/>
            <person name="Vulpe C.D."/>
            <person name="Tuck P."/>
            <person name="Blalock B.J."/>
            <person name="Lin Y.-Y."/>
            <person name="Smith M.E."/>
            <person name="Ochoa-Acuna H."/>
            <person name="Chen M.-J.M."/>
            <person name="Childers C.P."/>
            <person name="Qu J."/>
            <person name="Dugan S."/>
            <person name="Lee S.L."/>
            <person name="Chao H."/>
            <person name="Dinh H."/>
            <person name="Han Y."/>
            <person name="Doddapaneni H."/>
            <person name="Worley K.C."/>
            <person name="Muzny D.M."/>
            <person name="Gibbs R.A."/>
            <person name="Richards S."/>
        </authorList>
    </citation>
    <scope>NUCLEOTIDE SEQUENCE</scope>
    <source>
        <strain evidence="6">HAZT.00-mixed</strain>
        <tissue evidence="6">Whole organism</tissue>
    </source>
</reference>
<keyword evidence="5" id="KW-0963">Cytoplasm</keyword>
<comment type="subcellular location">
    <subcellularLocation>
        <location evidence="5">Cytoplasm</location>
    </subcellularLocation>
</comment>
<evidence type="ECO:0000256" key="5">
    <source>
        <dbReference type="RuleBase" id="RU369068"/>
    </source>
</evidence>
<dbReference type="GO" id="GO:0032956">
    <property type="term" value="P:regulation of actin cytoskeleton organization"/>
    <property type="evidence" value="ECO:0007669"/>
    <property type="project" value="TreeGrafter"/>
</dbReference>
<comment type="similarity">
    <text evidence="1 5">Belongs to the WD repeat LST8 family.</text>
</comment>
<evidence type="ECO:0000256" key="4">
    <source>
        <dbReference type="PROSITE-ProRule" id="PRU00221"/>
    </source>
</evidence>
<dbReference type="Pfam" id="PF00400">
    <property type="entry name" value="WD40"/>
    <property type="match status" value="4"/>
</dbReference>
<dbReference type="EMBL" id="JQDR03001557">
    <property type="protein sequence ID" value="KAA0203481.1"/>
    <property type="molecule type" value="Genomic_DNA"/>
</dbReference>
<feature type="repeat" description="WD" evidence="4">
    <location>
        <begin position="39"/>
        <end position="80"/>
    </location>
</feature>
<dbReference type="SMART" id="SM00320">
    <property type="entry name" value="WD40"/>
    <property type="match status" value="5"/>
</dbReference>
<evidence type="ECO:0000256" key="2">
    <source>
        <dbReference type="ARBA" id="ARBA00022574"/>
    </source>
</evidence>
<dbReference type="PROSITE" id="PS00678">
    <property type="entry name" value="WD_REPEATS_1"/>
    <property type="match status" value="1"/>
</dbReference>
<keyword evidence="3 5" id="KW-0677">Repeat</keyword>
<dbReference type="Proteomes" id="UP000711488">
    <property type="component" value="Unassembled WGS sequence"/>
</dbReference>
<accession>A0A6A0HE06</accession>
<protein>
    <recommendedName>
        <fullName evidence="5">Target of rapamycin complex subunit lst8</fullName>
        <shortName evidence="5">TORC subunit lst8</shortName>
    </recommendedName>
</protein>
<dbReference type="PANTHER" id="PTHR19842">
    <property type="entry name" value="G BETA-LIKE PROTEIN GBL"/>
    <property type="match status" value="1"/>
</dbReference>
<dbReference type="GO" id="GO:0031932">
    <property type="term" value="C:TORC2 complex"/>
    <property type="evidence" value="ECO:0007669"/>
    <property type="project" value="UniProtKB-UniRule"/>
</dbReference>
<dbReference type="GO" id="GO:0005737">
    <property type="term" value="C:cytoplasm"/>
    <property type="evidence" value="ECO:0007669"/>
    <property type="project" value="UniProtKB-SubCell"/>
</dbReference>
<evidence type="ECO:0000256" key="3">
    <source>
        <dbReference type="ARBA" id="ARBA00022737"/>
    </source>
</evidence>
<dbReference type="PROSITE" id="PS50294">
    <property type="entry name" value="WD_REPEATS_REGION"/>
    <property type="match status" value="1"/>
</dbReference>
<dbReference type="InterPro" id="IPR036322">
    <property type="entry name" value="WD40_repeat_dom_sf"/>
</dbReference>
<reference evidence="6" key="2">
    <citation type="journal article" date="2018" name="Environ. Sci. Technol.">
        <title>The Toxicogenome of Hyalella azteca: A Model for Sediment Ecotoxicology and Evolutionary Toxicology.</title>
        <authorList>
            <person name="Poynton H.C."/>
            <person name="Hasenbein S."/>
            <person name="Benoit J.B."/>
            <person name="Sepulveda M.S."/>
            <person name="Poelchau M.F."/>
            <person name="Hughes D.S.T."/>
            <person name="Murali S.C."/>
            <person name="Chen S."/>
            <person name="Glastad K.M."/>
            <person name="Goodisman M.A.D."/>
            <person name="Werren J.H."/>
            <person name="Vineis J.H."/>
            <person name="Bowen J.L."/>
            <person name="Friedrich M."/>
            <person name="Jones J."/>
            <person name="Robertson H.M."/>
            <person name="Feyereisen R."/>
            <person name="Mechler-Hickson A."/>
            <person name="Mathers N."/>
            <person name="Lee C.E."/>
            <person name="Colbourne J.K."/>
            <person name="Biales A."/>
            <person name="Johnston J.S."/>
            <person name="Wellborn G.A."/>
            <person name="Rosendale A.J."/>
            <person name="Cridge A.G."/>
            <person name="Munoz-Torres M.C."/>
            <person name="Bain P.A."/>
            <person name="Manny A.R."/>
            <person name="Major K.M."/>
            <person name="Lambert F.N."/>
            <person name="Vulpe C.D."/>
            <person name="Tuck P."/>
            <person name="Blalock B.J."/>
            <person name="Lin Y.Y."/>
            <person name="Smith M.E."/>
            <person name="Ochoa-Acuna H."/>
            <person name="Chen M.M."/>
            <person name="Childers C.P."/>
            <person name="Qu J."/>
            <person name="Dugan S."/>
            <person name="Lee S.L."/>
            <person name="Chao H."/>
            <person name="Dinh H."/>
            <person name="Han Y."/>
            <person name="Doddapaneni H."/>
            <person name="Worley K.C."/>
            <person name="Muzny D.M."/>
            <person name="Gibbs R.A."/>
            <person name="Richards S."/>
        </authorList>
    </citation>
    <scope>NUCLEOTIDE SEQUENCE</scope>
    <source>
        <strain evidence="6">HAZT.00-mixed</strain>
        <tissue evidence="6">Whole organism</tissue>
    </source>
</reference>
<gene>
    <name evidence="6" type="ORF">HAZT_HAZT010441</name>
</gene>
<evidence type="ECO:0000313" key="6">
    <source>
        <dbReference type="EMBL" id="KAA0203481.1"/>
    </source>
</evidence>
<dbReference type="PROSITE" id="PS50082">
    <property type="entry name" value="WD_REPEATS_2"/>
    <property type="match status" value="3"/>
</dbReference>
<comment type="caution">
    <text evidence="6">The sequence shown here is derived from an EMBL/GenBank/DDBJ whole genome shotgun (WGS) entry which is preliminary data.</text>
</comment>
<dbReference type="AlphaFoldDB" id="A0A6A0HE06"/>
<evidence type="ECO:0000256" key="1">
    <source>
        <dbReference type="ARBA" id="ARBA00009890"/>
    </source>
</evidence>
<name>A0A6A0HE06_HYAAZ</name>
<organism evidence="6">
    <name type="scientific">Hyalella azteca</name>
    <name type="common">Amphipod</name>
    <dbReference type="NCBI Taxonomy" id="294128"/>
    <lineage>
        <taxon>Eukaryota</taxon>
        <taxon>Metazoa</taxon>
        <taxon>Ecdysozoa</taxon>
        <taxon>Arthropoda</taxon>
        <taxon>Crustacea</taxon>
        <taxon>Multicrustacea</taxon>
        <taxon>Malacostraca</taxon>
        <taxon>Eumalacostraca</taxon>
        <taxon>Peracarida</taxon>
        <taxon>Amphipoda</taxon>
        <taxon>Senticaudata</taxon>
        <taxon>Talitrida</taxon>
        <taxon>Talitroidea</taxon>
        <taxon>Hyalellidae</taxon>
        <taxon>Hyalella</taxon>
    </lineage>
</organism>
<feature type="repeat" description="WD" evidence="4">
    <location>
        <begin position="218"/>
        <end position="259"/>
    </location>
</feature>
<dbReference type="InterPro" id="IPR037588">
    <property type="entry name" value="MLST8"/>
</dbReference>
<dbReference type="InterPro" id="IPR001680">
    <property type="entry name" value="WD40_rpt"/>
</dbReference>
<dbReference type="InterPro" id="IPR015943">
    <property type="entry name" value="WD40/YVTN_repeat-like_dom_sf"/>
</dbReference>
<dbReference type="GO" id="GO:0031931">
    <property type="term" value="C:TORC1 complex"/>
    <property type="evidence" value="ECO:0007669"/>
    <property type="project" value="UniProtKB-UniRule"/>
</dbReference>
<proteinExistence type="inferred from homology"/>